<name>A0ABN0B623_9STRE</name>
<gene>
    <name evidence="2" type="ORF">SIN_0678</name>
</gene>
<feature type="transmembrane region" description="Helical" evidence="1">
    <location>
        <begin position="18"/>
        <end position="36"/>
    </location>
</feature>
<reference evidence="2" key="1">
    <citation type="submission" date="2010-09" db="EMBL/GenBank/DDBJ databases">
        <authorList>
            <person name="Daugherty S.C."/>
            <person name="Kilian M."/>
            <person name="Tettelin H."/>
        </authorList>
    </citation>
    <scope>NUCLEOTIDE SEQUENCE [LARGE SCALE GENOMIC DNA]</scope>
    <source>
        <strain evidence="2">SK1302</strain>
    </source>
</reference>
<organism evidence="2">
    <name type="scientific">Streptococcus infantis SK1302</name>
    <dbReference type="NCBI Taxonomy" id="871237"/>
    <lineage>
        <taxon>Bacteria</taxon>
        <taxon>Bacillati</taxon>
        <taxon>Bacillota</taxon>
        <taxon>Bacilli</taxon>
        <taxon>Lactobacillales</taxon>
        <taxon>Streptococcaceae</taxon>
        <taxon>Streptococcus</taxon>
    </lineage>
</organism>
<keyword evidence="1" id="KW-1133">Transmembrane helix</keyword>
<sequence length="37" mass="4427">MSQEIAAIFDIDGTILEIHFFFIIWRSALLMMFSQYQ</sequence>
<protein>
    <submittedName>
        <fullName evidence="2">Uncharacterized protein</fullName>
    </submittedName>
</protein>
<accession>A0ABN0B623</accession>
<keyword evidence="1" id="KW-0472">Membrane</keyword>
<evidence type="ECO:0000313" key="2">
    <source>
        <dbReference type="EMBL" id="EFO54625.1"/>
    </source>
</evidence>
<proteinExistence type="predicted"/>
<keyword evidence="1" id="KW-0812">Transmembrane</keyword>
<dbReference type="EMBL" id="AEDY01000035">
    <property type="protein sequence ID" value="EFO54625.1"/>
    <property type="molecule type" value="Genomic_DNA"/>
</dbReference>
<comment type="caution">
    <text evidence="2">The sequence shown here is derived from an EMBL/GenBank/DDBJ whole genome shotgun (WGS) entry which is preliminary data.</text>
</comment>
<evidence type="ECO:0000256" key="1">
    <source>
        <dbReference type="SAM" id="Phobius"/>
    </source>
</evidence>